<feature type="chain" id="PRO_5013223441" evidence="1">
    <location>
        <begin position="21"/>
        <end position="524"/>
    </location>
</feature>
<gene>
    <name evidence="3" type="ORF">SAMN04488513_1232</name>
</gene>
<dbReference type="GO" id="GO:0016810">
    <property type="term" value="F:hydrolase activity, acting on carbon-nitrogen (but not peptide) bonds"/>
    <property type="evidence" value="ECO:0007669"/>
    <property type="project" value="InterPro"/>
</dbReference>
<proteinExistence type="predicted"/>
<keyword evidence="1" id="KW-0732">Signal</keyword>
<dbReference type="SUPFAM" id="SSF51338">
    <property type="entry name" value="Composite domain of metallo-dependent hydrolases"/>
    <property type="match status" value="1"/>
</dbReference>
<feature type="signal peptide" evidence="1">
    <location>
        <begin position="1"/>
        <end position="20"/>
    </location>
</feature>
<dbReference type="Gene3D" id="2.30.40.10">
    <property type="entry name" value="Urease, subunit C, domain 1"/>
    <property type="match status" value="2"/>
</dbReference>
<dbReference type="EMBL" id="FQYU01000023">
    <property type="protein sequence ID" value="SHK07794.1"/>
    <property type="molecule type" value="Genomic_DNA"/>
</dbReference>
<dbReference type="InterPro" id="IPR011059">
    <property type="entry name" value="Metal-dep_hydrolase_composite"/>
</dbReference>
<protein>
    <submittedName>
        <fullName evidence="3">Amidohydrolase family protein</fullName>
    </submittedName>
</protein>
<dbReference type="Gene3D" id="3.20.20.140">
    <property type="entry name" value="Metal-dependent hydrolases"/>
    <property type="match status" value="1"/>
</dbReference>
<evidence type="ECO:0000259" key="2">
    <source>
        <dbReference type="Pfam" id="PF01979"/>
    </source>
</evidence>
<evidence type="ECO:0000313" key="4">
    <source>
        <dbReference type="Proteomes" id="UP000184543"/>
    </source>
</evidence>
<dbReference type="PANTHER" id="PTHR43135:SF3">
    <property type="entry name" value="ALPHA-D-RIBOSE 1-METHYLPHOSPHONATE 5-TRIPHOSPHATE DIPHOSPHATASE"/>
    <property type="match status" value="1"/>
</dbReference>
<dbReference type="STRING" id="192903.SAMN04488513_1232"/>
<name>A0A1M6PIR5_9FLAO</name>
<keyword evidence="3" id="KW-0378">Hydrolase</keyword>
<dbReference type="InterPro" id="IPR051781">
    <property type="entry name" value="Metallo-dep_Hydrolase"/>
</dbReference>
<dbReference type="Proteomes" id="UP000184543">
    <property type="component" value="Unassembled WGS sequence"/>
</dbReference>
<evidence type="ECO:0000256" key="1">
    <source>
        <dbReference type="SAM" id="SignalP"/>
    </source>
</evidence>
<organism evidence="3 4">
    <name type="scientific">Pseudozobellia thermophila</name>
    <dbReference type="NCBI Taxonomy" id="192903"/>
    <lineage>
        <taxon>Bacteria</taxon>
        <taxon>Pseudomonadati</taxon>
        <taxon>Bacteroidota</taxon>
        <taxon>Flavobacteriia</taxon>
        <taxon>Flavobacteriales</taxon>
        <taxon>Flavobacteriaceae</taxon>
        <taxon>Pseudozobellia</taxon>
    </lineage>
</organism>
<dbReference type="RefSeq" id="WP_072996043.1">
    <property type="nucleotide sequence ID" value="NZ_FQYU01000023.1"/>
</dbReference>
<dbReference type="OrthoDB" id="9797498at2"/>
<dbReference type="PROSITE" id="PS51257">
    <property type="entry name" value="PROKAR_LIPOPROTEIN"/>
    <property type="match status" value="1"/>
</dbReference>
<dbReference type="InterPro" id="IPR032466">
    <property type="entry name" value="Metal_Hydrolase"/>
</dbReference>
<evidence type="ECO:0000313" key="3">
    <source>
        <dbReference type="EMBL" id="SHK07794.1"/>
    </source>
</evidence>
<keyword evidence="4" id="KW-1185">Reference proteome</keyword>
<feature type="domain" description="Amidohydrolase-related" evidence="2">
    <location>
        <begin position="404"/>
        <end position="510"/>
    </location>
</feature>
<dbReference type="SUPFAM" id="SSF51556">
    <property type="entry name" value="Metallo-dependent hydrolases"/>
    <property type="match status" value="1"/>
</dbReference>
<dbReference type="AlphaFoldDB" id="A0A1M6PIR5"/>
<dbReference type="Pfam" id="PF01979">
    <property type="entry name" value="Amidohydro_1"/>
    <property type="match status" value="1"/>
</dbReference>
<dbReference type="InterPro" id="IPR006680">
    <property type="entry name" value="Amidohydro-rel"/>
</dbReference>
<reference evidence="4" key="1">
    <citation type="submission" date="2016-11" db="EMBL/GenBank/DDBJ databases">
        <authorList>
            <person name="Varghese N."/>
            <person name="Submissions S."/>
        </authorList>
    </citation>
    <scope>NUCLEOTIDE SEQUENCE [LARGE SCALE GENOMIC DNA]</scope>
    <source>
        <strain evidence="4">DSM 19858</strain>
    </source>
</reference>
<dbReference type="PANTHER" id="PTHR43135">
    <property type="entry name" value="ALPHA-D-RIBOSE 1-METHYLPHOSPHONATE 5-TRIPHOSPHATE DIPHOSPHATASE"/>
    <property type="match status" value="1"/>
</dbReference>
<sequence length="524" mass="60031">MKTIISILLLITLISCSSRATNFTVKDGILIESITIISTDETGTLEKYLGYILIDQSEIVFCGKEEPNVKGKLKIINGKGKYAIPGLIDSHVHLNNIAGINFRQRKANEELVNDYFDRLPRNFLYFGYTSLIDVDNYAPNTIERLRDIRIRPEIYTCAQKVQVMDDFEMVMNESPQNERYETPFLYDNYNENIKIPDSINLGLHTPSSLISQITQKDNICVKTLYEDAASGLPQVWEVPTLEIMNELVTEAHAKDLPVIMHATSYEGQLFAVNAGVDVIAHAMWNWTSNPEDYLNTNLPETHKELLLDISNKRIGYQPTFRVILAEKDILDNTFKDSPILKLLYTPRYIDWLQSEDAQWSRDKILARPKFLEKMNPEFFNPIRSQFNSDEEMIDKLYKSYELKIQKVVSLLAENNANLLFSTDNGAMNMYTHPPGYNGYLEMQHWFDAGVPLKQIFKAATYNNAKEFDLINSVGTLSIGKTANILILNSNPFETIEAYNDIQFVLMNGELIEREKLTSKYDGTN</sequence>
<accession>A0A1M6PIR5</accession>